<gene>
    <name evidence="2" type="ORF">PSQ19_02630</name>
</gene>
<dbReference type="EMBL" id="CP118246">
    <property type="protein sequence ID" value="WDR03110.1"/>
    <property type="molecule type" value="Genomic_DNA"/>
</dbReference>
<accession>A0ABY7YP62</accession>
<evidence type="ECO:0000313" key="2">
    <source>
        <dbReference type="EMBL" id="WDR03110.1"/>
    </source>
</evidence>
<dbReference type="RefSeq" id="WP_282219512.1">
    <property type="nucleotide sequence ID" value="NZ_CP118246.1"/>
</dbReference>
<dbReference type="InterPro" id="IPR047640">
    <property type="entry name" value="RpiR-like"/>
</dbReference>
<dbReference type="Gene3D" id="1.10.10.10">
    <property type="entry name" value="Winged helix-like DNA-binding domain superfamily/Winged helix DNA-binding domain"/>
    <property type="match status" value="1"/>
</dbReference>
<reference evidence="2 3" key="1">
    <citation type="submission" date="2023-02" db="EMBL/GenBank/DDBJ databases">
        <title>Devosia algicola sp. nov., isolated from the phycosphere of marine algae.</title>
        <authorList>
            <person name="Kim J.M."/>
            <person name="Lee J.K."/>
            <person name="Choi B.J."/>
            <person name="Bayburt H."/>
            <person name="Jeon C.O."/>
        </authorList>
    </citation>
    <scope>NUCLEOTIDE SEQUENCE [LARGE SCALE GENOMIC DNA]</scope>
    <source>
        <strain evidence="2 3">G20-9</strain>
    </source>
</reference>
<dbReference type="SUPFAM" id="SSF46689">
    <property type="entry name" value="Homeodomain-like"/>
    <property type="match status" value="1"/>
</dbReference>
<dbReference type="PANTHER" id="PTHR30514">
    <property type="entry name" value="GLUCOKINASE"/>
    <property type="match status" value="1"/>
</dbReference>
<proteinExistence type="predicted"/>
<dbReference type="Proteomes" id="UP001220530">
    <property type="component" value="Chromosome"/>
</dbReference>
<feature type="domain" description="HTH rpiR-type" evidence="1">
    <location>
        <begin position="19"/>
        <end position="95"/>
    </location>
</feature>
<organism evidence="2 3">
    <name type="scientific">Devosia algicola</name>
    <dbReference type="NCBI Taxonomy" id="3026418"/>
    <lineage>
        <taxon>Bacteria</taxon>
        <taxon>Pseudomonadati</taxon>
        <taxon>Pseudomonadota</taxon>
        <taxon>Alphaproteobacteria</taxon>
        <taxon>Hyphomicrobiales</taxon>
        <taxon>Devosiaceae</taxon>
        <taxon>Devosia</taxon>
    </lineage>
</organism>
<name>A0ABY7YP62_9HYPH</name>
<sequence>MNKHDDANTGRNSAHAQIPDIISQIKDNYADLRPAERRVADVVLADVAFCVDASNAEIARQADVSEPSVTRFCRSIGCDGVRDFKVKARSERCCWADISGSQPAATTDRKRLSALEHCVRRGA</sequence>
<dbReference type="PANTHER" id="PTHR30514:SF1">
    <property type="entry name" value="HTH-TYPE TRANSCRIPTIONAL REGULATOR HEXR-RELATED"/>
    <property type="match status" value="1"/>
</dbReference>
<keyword evidence="3" id="KW-1185">Reference proteome</keyword>
<protein>
    <recommendedName>
        <fullName evidence="1">HTH rpiR-type domain-containing protein</fullName>
    </recommendedName>
</protein>
<dbReference type="InterPro" id="IPR036388">
    <property type="entry name" value="WH-like_DNA-bd_sf"/>
</dbReference>
<dbReference type="PROSITE" id="PS51071">
    <property type="entry name" value="HTH_RPIR"/>
    <property type="match status" value="1"/>
</dbReference>
<dbReference type="InterPro" id="IPR000281">
    <property type="entry name" value="HTH_RpiR"/>
</dbReference>
<evidence type="ECO:0000313" key="3">
    <source>
        <dbReference type="Proteomes" id="UP001220530"/>
    </source>
</evidence>
<dbReference type="InterPro" id="IPR009057">
    <property type="entry name" value="Homeodomain-like_sf"/>
</dbReference>
<evidence type="ECO:0000259" key="1">
    <source>
        <dbReference type="PROSITE" id="PS51071"/>
    </source>
</evidence>
<dbReference type="Pfam" id="PF01418">
    <property type="entry name" value="HTH_6"/>
    <property type="match status" value="1"/>
</dbReference>